<feature type="compositionally biased region" description="Basic and acidic residues" evidence="1">
    <location>
        <begin position="112"/>
        <end position="123"/>
    </location>
</feature>
<organism evidence="2 3">
    <name type="scientific">Hydnum rufescens UP504</name>
    <dbReference type="NCBI Taxonomy" id="1448309"/>
    <lineage>
        <taxon>Eukaryota</taxon>
        <taxon>Fungi</taxon>
        <taxon>Dikarya</taxon>
        <taxon>Basidiomycota</taxon>
        <taxon>Agaricomycotina</taxon>
        <taxon>Agaricomycetes</taxon>
        <taxon>Cantharellales</taxon>
        <taxon>Hydnaceae</taxon>
        <taxon>Hydnum</taxon>
    </lineage>
</organism>
<dbReference type="EMBL" id="MU128958">
    <property type="protein sequence ID" value="KAF9514667.1"/>
    <property type="molecule type" value="Genomic_DNA"/>
</dbReference>
<name>A0A9P6AZP7_9AGAM</name>
<accession>A0A9P6AZP7</accession>
<dbReference type="Proteomes" id="UP000886523">
    <property type="component" value="Unassembled WGS sequence"/>
</dbReference>
<feature type="region of interest" description="Disordered" evidence="1">
    <location>
        <begin position="16"/>
        <end position="123"/>
    </location>
</feature>
<keyword evidence="3" id="KW-1185">Reference proteome</keyword>
<evidence type="ECO:0000313" key="3">
    <source>
        <dbReference type="Proteomes" id="UP000886523"/>
    </source>
</evidence>
<reference evidence="2" key="1">
    <citation type="journal article" date="2020" name="Nat. Commun.">
        <title>Large-scale genome sequencing of mycorrhizal fungi provides insights into the early evolution of symbiotic traits.</title>
        <authorList>
            <person name="Miyauchi S."/>
            <person name="Kiss E."/>
            <person name="Kuo A."/>
            <person name="Drula E."/>
            <person name="Kohler A."/>
            <person name="Sanchez-Garcia M."/>
            <person name="Morin E."/>
            <person name="Andreopoulos B."/>
            <person name="Barry K.W."/>
            <person name="Bonito G."/>
            <person name="Buee M."/>
            <person name="Carver A."/>
            <person name="Chen C."/>
            <person name="Cichocki N."/>
            <person name="Clum A."/>
            <person name="Culley D."/>
            <person name="Crous P.W."/>
            <person name="Fauchery L."/>
            <person name="Girlanda M."/>
            <person name="Hayes R.D."/>
            <person name="Keri Z."/>
            <person name="LaButti K."/>
            <person name="Lipzen A."/>
            <person name="Lombard V."/>
            <person name="Magnuson J."/>
            <person name="Maillard F."/>
            <person name="Murat C."/>
            <person name="Nolan M."/>
            <person name="Ohm R.A."/>
            <person name="Pangilinan J."/>
            <person name="Pereira M.F."/>
            <person name="Perotto S."/>
            <person name="Peter M."/>
            <person name="Pfister S."/>
            <person name="Riley R."/>
            <person name="Sitrit Y."/>
            <person name="Stielow J.B."/>
            <person name="Szollosi G."/>
            <person name="Zifcakova L."/>
            <person name="Stursova M."/>
            <person name="Spatafora J.W."/>
            <person name="Tedersoo L."/>
            <person name="Vaario L.M."/>
            <person name="Yamada A."/>
            <person name="Yan M."/>
            <person name="Wang P."/>
            <person name="Xu J."/>
            <person name="Bruns T."/>
            <person name="Baldrian P."/>
            <person name="Vilgalys R."/>
            <person name="Dunand C."/>
            <person name="Henrissat B."/>
            <person name="Grigoriev I.V."/>
            <person name="Hibbett D."/>
            <person name="Nagy L.G."/>
            <person name="Martin F.M."/>
        </authorList>
    </citation>
    <scope>NUCLEOTIDE SEQUENCE</scope>
    <source>
        <strain evidence="2">UP504</strain>
    </source>
</reference>
<evidence type="ECO:0000313" key="2">
    <source>
        <dbReference type="EMBL" id="KAF9514667.1"/>
    </source>
</evidence>
<dbReference type="AlphaFoldDB" id="A0A9P6AZP7"/>
<proteinExistence type="predicted"/>
<gene>
    <name evidence="2" type="ORF">BS47DRAFT_1361534</name>
</gene>
<evidence type="ECO:0000256" key="1">
    <source>
        <dbReference type="SAM" id="MobiDB-lite"/>
    </source>
</evidence>
<sequence length="123" mass="12909">MSSWFLDVLHASLGANKSDSSDQALTKTPKPEYASYPHSQTPFTSVPQGFSPAPVATPRTIKSGGGGDAEGKSAFGGNGGNITVSKEIPTDSALRARTSFSPAYRKPQGNDGGRERWKYCGAT</sequence>
<feature type="compositionally biased region" description="Polar residues" evidence="1">
    <location>
        <begin position="37"/>
        <end position="48"/>
    </location>
</feature>
<feature type="compositionally biased region" description="Gly residues" evidence="1">
    <location>
        <begin position="63"/>
        <end position="80"/>
    </location>
</feature>
<comment type="caution">
    <text evidence="2">The sequence shown here is derived from an EMBL/GenBank/DDBJ whole genome shotgun (WGS) entry which is preliminary data.</text>
</comment>
<feature type="compositionally biased region" description="Polar residues" evidence="1">
    <location>
        <begin position="16"/>
        <end position="26"/>
    </location>
</feature>
<protein>
    <submittedName>
        <fullName evidence="2">Uncharacterized protein</fullName>
    </submittedName>
</protein>